<comment type="subcellular location">
    <subcellularLocation>
        <location evidence="1 11">Mitochondrion inner membrane</location>
        <topology evidence="1 11">Peripheral membrane protein</topology>
        <orientation evidence="1 11">Intermembrane side</orientation>
    </subcellularLocation>
</comment>
<protein>
    <recommendedName>
        <fullName evidence="11">Mitochondrial import inner membrane translocase subunit</fullName>
    </recommendedName>
</protein>
<dbReference type="Pfam" id="PF02953">
    <property type="entry name" value="zf-Tim10_DDP"/>
    <property type="match status" value="1"/>
</dbReference>
<evidence type="ECO:0000256" key="4">
    <source>
        <dbReference type="ARBA" id="ARBA00022723"/>
    </source>
</evidence>
<evidence type="ECO:0000313" key="14">
    <source>
        <dbReference type="Proteomes" id="UP000242287"/>
    </source>
</evidence>
<comment type="function">
    <text evidence="11">Mitochondrial intermembrane chaperone that participates in the import and insertion of some multi-pass transmembrane proteins into the mitochondrial inner membrane. Also required for the transfer of beta-barrel precursors from the TOM complex to the sorting and assembly machinery (SAM complex) of the outer membrane. Acts as a chaperone-like protein that protects the hydrophobic precursors from aggregation and guide them through the mitochondrial intermembrane space.</text>
</comment>
<dbReference type="SUPFAM" id="SSF144122">
    <property type="entry name" value="Tim10-like"/>
    <property type="match status" value="1"/>
</dbReference>
<keyword evidence="6" id="KW-0862">Zinc</keyword>
<dbReference type="OrthoDB" id="1551503at2759"/>
<dbReference type="InterPro" id="IPR050673">
    <property type="entry name" value="Mito_inner_translocase_sub"/>
</dbReference>
<evidence type="ECO:0000256" key="3">
    <source>
        <dbReference type="ARBA" id="ARBA00022448"/>
    </source>
</evidence>
<evidence type="ECO:0000256" key="11">
    <source>
        <dbReference type="RuleBase" id="RU367043"/>
    </source>
</evidence>
<keyword evidence="5 11" id="KW-0999">Mitochondrion inner membrane</keyword>
<evidence type="ECO:0000256" key="9">
    <source>
        <dbReference type="ARBA" id="ARBA00023128"/>
    </source>
</evidence>
<dbReference type="Gene3D" id="1.10.287.810">
    <property type="entry name" value="Mitochondrial import inner membrane translocase subunit tim13 like domains"/>
    <property type="match status" value="1"/>
</dbReference>
<dbReference type="STRING" id="703135.A0A2A9NV34"/>
<proteinExistence type="inferred from homology"/>
<feature type="domain" description="Tim10-like" evidence="12">
    <location>
        <begin position="17"/>
        <end position="78"/>
    </location>
</feature>
<dbReference type="EMBL" id="KZ301971">
    <property type="protein sequence ID" value="PFH53968.1"/>
    <property type="molecule type" value="Genomic_DNA"/>
</dbReference>
<keyword evidence="3 11" id="KW-0813">Transport</keyword>
<keyword evidence="5 11" id="KW-0472">Membrane</keyword>
<dbReference type="AlphaFoldDB" id="A0A2A9NV34"/>
<comment type="domain">
    <text evidence="11">The twin CX3C motif contains 4 conserved Cys residues that form 2 disulfide bonds in the mitochondrial intermembrane space.</text>
</comment>
<dbReference type="PANTHER" id="PTHR13172">
    <property type="entry name" value="MITOCHONDRIAL IMPORT INNER MEMBRANE TRANSLOCASE SUBUNIT TIM9B"/>
    <property type="match status" value="1"/>
</dbReference>
<dbReference type="GO" id="GO:0046872">
    <property type="term" value="F:metal ion binding"/>
    <property type="evidence" value="ECO:0007669"/>
    <property type="project" value="UniProtKB-KW"/>
</dbReference>
<keyword evidence="14" id="KW-1185">Reference proteome</keyword>
<keyword evidence="11" id="KW-0143">Chaperone</keyword>
<organism evidence="13 14">
    <name type="scientific">Amanita thiersii Skay4041</name>
    <dbReference type="NCBI Taxonomy" id="703135"/>
    <lineage>
        <taxon>Eukaryota</taxon>
        <taxon>Fungi</taxon>
        <taxon>Dikarya</taxon>
        <taxon>Basidiomycota</taxon>
        <taxon>Agaricomycotina</taxon>
        <taxon>Agaricomycetes</taxon>
        <taxon>Agaricomycetidae</taxon>
        <taxon>Agaricales</taxon>
        <taxon>Pluteineae</taxon>
        <taxon>Amanitaceae</taxon>
        <taxon>Amanita</taxon>
    </lineage>
</organism>
<dbReference type="Proteomes" id="UP000242287">
    <property type="component" value="Unassembled WGS sequence"/>
</dbReference>
<keyword evidence="4" id="KW-0479">Metal-binding</keyword>
<evidence type="ECO:0000256" key="7">
    <source>
        <dbReference type="ARBA" id="ARBA00022927"/>
    </source>
</evidence>
<keyword evidence="9 11" id="KW-0496">Mitochondrion</keyword>
<gene>
    <name evidence="13" type="ORF">AMATHDRAFT_53669</name>
</gene>
<evidence type="ECO:0000256" key="6">
    <source>
        <dbReference type="ARBA" id="ARBA00022833"/>
    </source>
</evidence>
<keyword evidence="8 11" id="KW-0811">Translocation</keyword>
<evidence type="ECO:0000256" key="1">
    <source>
        <dbReference type="ARBA" id="ARBA00004137"/>
    </source>
</evidence>
<comment type="similarity">
    <text evidence="2 11">Belongs to the small Tim family.</text>
</comment>
<evidence type="ECO:0000256" key="5">
    <source>
        <dbReference type="ARBA" id="ARBA00022792"/>
    </source>
</evidence>
<evidence type="ECO:0000256" key="2">
    <source>
        <dbReference type="ARBA" id="ARBA00006720"/>
    </source>
</evidence>
<dbReference type="InterPro" id="IPR004217">
    <property type="entry name" value="Tim10-like"/>
</dbReference>
<dbReference type="GO" id="GO:0015031">
    <property type="term" value="P:protein transport"/>
    <property type="evidence" value="ECO:0007669"/>
    <property type="project" value="UniProtKB-KW"/>
</dbReference>
<evidence type="ECO:0000256" key="8">
    <source>
        <dbReference type="ARBA" id="ARBA00023010"/>
    </source>
</evidence>
<evidence type="ECO:0000313" key="13">
    <source>
        <dbReference type="EMBL" id="PFH53968.1"/>
    </source>
</evidence>
<dbReference type="GO" id="GO:0005743">
    <property type="term" value="C:mitochondrial inner membrane"/>
    <property type="evidence" value="ECO:0007669"/>
    <property type="project" value="UniProtKB-SubCell"/>
</dbReference>
<accession>A0A2A9NV34</accession>
<keyword evidence="7 11" id="KW-0653">Protein transport</keyword>
<name>A0A2A9NV34_9AGAR</name>
<keyword evidence="10 11" id="KW-1015">Disulfide bond</keyword>
<sequence length="91" mass="10366">MDFSNFNAAEQAHMTKVIEKRQMQDFLKLYATLVEKCFNSCCNDFTSKALSSKEDQCISNCAEKFIKHSERVGARFAEINAEIMNASQNKS</sequence>
<evidence type="ECO:0000256" key="10">
    <source>
        <dbReference type="ARBA" id="ARBA00023157"/>
    </source>
</evidence>
<reference evidence="13 14" key="1">
    <citation type="submission" date="2014-02" db="EMBL/GenBank/DDBJ databases">
        <title>Transposable element dynamics among asymbiotic and ectomycorrhizal Amanita fungi.</title>
        <authorList>
            <consortium name="DOE Joint Genome Institute"/>
            <person name="Hess J."/>
            <person name="Skrede I."/>
            <person name="Wolfe B."/>
            <person name="LaButti K."/>
            <person name="Ohm R.A."/>
            <person name="Grigoriev I.V."/>
            <person name="Pringle A."/>
        </authorList>
    </citation>
    <scope>NUCLEOTIDE SEQUENCE [LARGE SCALE GENOMIC DNA]</scope>
    <source>
        <strain evidence="13 14">SKay4041</strain>
    </source>
</reference>
<dbReference type="InterPro" id="IPR035427">
    <property type="entry name" value="Tim10-like_dom_sf"/>
</dbReference>
<evidence type="ECO:0000259" key="12">
    <source>
        <dbReference type="Pfam" id="PF02953"/>
    </source>
</evidence>
<comment type="subunit">
    <text evidence="11">Heterohexamer.</text>
</comment>